<accession>A0A9P1IU42</accession>
<dbReference type="InterPro" id="IPR044399">
    <property type="entry name" value="Mb-like_M"/>
</dbReference>
<evidence type="ECO:0000313" key="6">
    <source>
        <dbReference type="EMBL" id="CAI5451084.1"/>
    </source>
</evidence>
<dbReference type="PROSITE" id="PS01033">
    <property type="entry name" value="GLOBIN"/>
    <property type="match status" value="1"/>
</dbReference>
<feature type="region of interest" description="Disordered" evidence="4">
    <location>
        <begin position="369"/>
        <end position="418"/>
    </location>
</feature>
<dbReference type="InterPro" id="IPR050532">
    <property type="entry name" value="Globin-like_OT"/>
</dbReference>
<evidence type="ECO:0000256" key="4">
    <source>
        <dbReference type="SAM" id="MobiDB-lite"/>
    </source>
</evidence>
<dbReference type="Proteomes" id="UP001152747">
    <property type="component" value="Unassembled WGS sequence"/>
</dbReference>
<dbReference type="GO" id="GO:0019825">
    <property type="term" value="F:oxygen binding"/>
    <property type="evidence" value="ECO:0007669"/>
    <property type="project" value="InterPro"/>
</dbReference>
<feature type="compositionally biased region" description="Basic and acidic residues" evidence="4">
    <location>
        <begin position="118"/>
        <end position="150"/>
    </location>
</feature>
<dbReference type="InterPro" id="IPR009050">
    <property type="entry name" value="Globin-like_sf"/>
</dbReference>
<feature type="region of interest" description="Disordered" evidence="4">
    <location>
        <begin position="87"/>
        <end position="205"/>
    </location>
</feature>
<dbReference type="InterPro" id="IPR012292">
    <property type="entry name" value="Globin/Proto"/>
</dbReference>
<dbReference type="GO" id="GO:0020037">
    <property type="term" value="F:heme binding"/>
    <property type="evidence" value="ECO:0007669"/>
    <property type="project" value="InterPro"/>
</dbReference>
<dbReference type="EMBL" id="CANHGI010000005">
    <property type="protein sequence ID" value="CAI5451084.1"/>
    <property type="molecule type" value="Genomic_DNA"/>
</dbReference>
<dbReference type="GO" id="GO:0046872">
    <property type="term" value="F:metal ion binding"/>
    <property type="evidence" value="ECO:0007669"/>
    <property type="project" value="UniProtKB-KW"/>
</dbReference>
<evidence type="ECO:0000259" key="5">
    <source>
        <dbReference type="PROSITE" id="PS01033"/>
    </source>
</evidence>
<feature type="region of interest" description="Disordered" evidence="4">
    <location>
        <begin position="1"/>
        <end position="61"/>
    </location>
</feature>
<dbReference type="CDD" id="cd01040">
    <property type="entry name" value="Mb-like"/>
    <property type="match status" value="1"/>
</dbReference>
<keyword evidence="2" id="KW-0479">Metal-binding</keyword>
<dbReference type="Gene3D" id="1.10.490.10">
    <property type="entry name" value="Globins"/>
    <property type="match status" value="1"/>
</dbReference>
<dbReference type="SUPFAM" id="SSF46458">
    <property type="entry name" value="Globin-like"/>
    <property type="match status" value="1"/>
</dbReference>
<dbReference type="InterPro" id="IPR000971">
    <property type="entry name" value="Globin"/>
</dbReference>
<feature type="compositionally biased region" description="Low complexity" evidence="4">
    <location>
        <begin position="392"/>
        <end position="407"/>
    </location>
</feature>
<feature type="compositionally biased region" description="Polar residues" evidence="4">
    <location>
        <begin position="101"/>
        <end position="117"/>
    </location>
</feature>
<feature type="compositionally biased region" description="Polar residues" evidence="4">
    <location>
        <begin position="154"/>
        <end position="193"/>
    </location>
</feature>
<evidence type="ECO:0000256" key="1">
    <source>
        <dbReference type="ARBA" id="ARBA00022617"/>
    </source>
</evidence>
<feature type="compositionally biased region" description="Basic and acidic residues" evidence="4">
    <location>
        <begin position="408"/>
        <end position="418"/>
    </location>
</feature>
<dbReference type="AlphaFoldDB" id="A0A9P1IU42"/>
<gene>
    <name evidence="6" type="ORF">CAMP_LOCUS13721</name>
</gene>
<proteinExistence type="predicted"/>
<evidence type="ECO:0000256" key="2">
    <source>
        <dbReference type="ARBA" id="ARBA00022723"/>
    </source>
</evidence>
<dbReference type="PANTHER" id="PTHR46458">
    <property type="entry name" value="BLR2807 PROTEIN"/>
    <property type="match status" value="1"/>
</dbReference>
<sequence length="418" mass="47192">MGNQSTKSRESGSSRVPHSKSHHNTMRIEHDVIPRSASAIPTSQKQQFFEDDGDIKNSPCPVAAPGKYVDVSHNRRALQQQHIDINVTDDDDSGDEVFCSARTTNHTYSHQRAQTDSTGERRISDDSKENSSSERRSTDSSNSDHIEDAVTPRSHVSVSRTTSGGERDQSQNLNTMSVQKSNSTKSKNGLRTQNSKDKASSSNSNPIGAPFVHQYLHLTAAQILFVRKTWAHARNQGALEPAISIFRNSFFKHPEIRQMIMHGTKNSGHERLKRHAQMFTQMMDDLIQGLDSPHATVASMREAGEKHVWPSREQYGCPFRAQLLDQFATAMIERTLEWGEKKDRTEATQTGWTKIVLFVIEQLKEGFQDEQKRQRRMRARGQMGTRNEHSSMCESVSVSNSSNAARSDSLRRYHTVDQ</sequence>
<feature type="domain" description="Globin" evidence="5">
    <location>
        <begin position="217"/>
        <end position="368"/>
    </location>
</feature>
<evidence type="ECO:0000256" key="3">
    <source>
        <dbReference type="ARBA" id="ARBA00023004"/>
    </source>
</evidence>
<keyword evidence="1" id="KW-0349">Heme</keyword>
<protein>
    <recommendedName>
        <fullName evidence="5">Globin domain-containing protein</fullName>
    </recommendedName>
</protein>
<keyword evidence="3" id="KW-0408">Iron</keyword>
<evidence type="ECO:0000313" key="7">
    <source>
        <dbReference type="Proteomes" id="UP001152747"/>
    </source>
</evidence>
<dbReference type="PANTHER" id="PTHR46458:SF8">
    <property type="entry name" value="GLOBIN-LIKE PROTEIN 6"/>
    <property type="match status" value="1"/>
</dbReference>
<organism evidence="6 7">
    <name type="scientific">Caenorhabditis angaria</name>
    <dbReference type="NCBI Taxonomy" id="860376"/>
    <lineage>
        <taxon>Eukaryota</taxon>
        <taxon>Metazoa</taxon>
        <taxon>Ecdysozoa</taxon>
        <taxon>Nematoda</taxon>
        <taxon>Chromadorea</taxon>
        <taxon>Rhabditida</taxon>
        <taxon>Rhabditina</taxon>
        <taxon>Rhabditomorpha</taxon>
        <taxon>Rhabditoidea</taxon>
        <taxon>Rhabditidae</taxon>
        <taxon>Peloderinae</taxon>
        <taxon>Caenorhabditis</taxon>
    </lineage>
</organism>
<name>A0A9P1IU42_9PELO</name>
<keyword evidence="7" id="KW-1185">Reference proteome</keyword>
<comment type="caution">
    <text evidence="6">The sequence shown here is derived from an EMBL/GenBank/DDBJ whole genome shotgun (WGS) entry which is preliminary data.</text>
</comment>
<dbReference type="OrthoDB" id="5848452at2759"/>
<reference evidence="6" key="1">
    <citation type="submission" date="2022-11" db="EMBL/GenBank/DDBJ databases">
        <authorList>
            <person name="Kikuchi T."/>
        </authorList>
    </citation>
    <scope>NUCLEOTIDE SEQUENCE</scope>
    <source>
        <strain evidence="6">PS1010</strain>
    </source>
</reference>